<reference evidence="4" key="1">
    <citation type="journal article" date="2006" name="Science">
        <title>Phytophthora genome sequences uncover evolutionary origins and mechanisms of pathogenesis.</title>
        <authorList>
            <person name="Tyler B.M."/>
            <person name="Tripathy S."/>
            <person name="Zhang X."/>
            <person name="Dehal P."/>
            <person name="Jiang R.H."/>
            <person name="Aerts A."/>
            <person name="Arredondo F.D."/>
            <person name="Baxter L."/>
            <person name="Bensasson D."/>
            <person name="Beynon J.L."/>
            <person name="Chapman J."/>
            <person name="Damasceno C.M."/>
            <person name="Dorrance A.E."/>
            <person name="Dou D."/>
            <person name="Dickerman A.W."/>
            <person name="Dubchak I.L."/>
            <person name="Garbelotto M."/>
            <person name="Gijzen M."/>
            <person name="Gordon S.G."/>
            <person name="Govers F."/>
            <person name="Grunwald N.J."/>
            <person name="Huang W."/>
            <person name="Ivors K.L."/>
            <person name="Jones R.W."/>
            <person name="Kamoun S."/>
            <person name="Krampis K."/>
            <person name="Lamour K.H."/>
            <person name="Lee M.K."/>
            <person name="McDonald W.H."/>
            <person name="Medina M."/>
            <person name="Meijer H.J."/>
            <person name="Nordberg E.K."/>
            <person name="Maclean D.J."/>
            <person name="Ospina-Giraldo M.D."/>
            <person name="Morris P.F."/>
            <person name="Phuntumart V."/>
            <person name="Putnam N.H."/>
            <person name="Rash S."/>
            <person name="Rose J.K."/>
            <person name="Sakihama Y."/>
            <person name="Salamov A.A."/>
            <person name="Savidor A."/>
            <person name="Scheuring C.F."/>
            <person name="Smith B.M."/>
            <person name="Sobral B.W."/>
            <person name="Terry A."/>
            <person name="Torto-Alalibo T.A."/>
            <person name="Win J."/>
            <person name="Xu Z."/>
            <person name="Zhang H."/>
            <person name="Grigoriev I.V."/>
            <person name="Rokhsar D.S."/>
            <person name="Boore J.L."/>
        </authorList>
    </citation>
    <scope>NUCLEOTIDE SEQUENCE [LARGE SCALE GENOMIC DNA]</scope>
    <source>
        <strain evidence="4">Pr102</strain>
    </source>
</reference>
<dbReference type="AlphaFoldDB" id="H3GD80"/>
<reference evidence="3" key="2">
    <citation type="submission" date="2015-06" db="UniProtKB">
        <authorList>
            <consortium name="EnsemblProtists"/>
        </authorList>
    </citation>
    <scope>IDENTIFICATION</scope>
    <source>
        <strain evidence="3">Pr102</strain>
    </source>
</reference>
<dbReference type="VEuPathDB" id="FungiDB:KRP22_7308"/>
<keyword evidence="2" id="KW-0812">Transmembrane</keyword>
<dbReference type="EnsemblProtists" id="Phyra73501">
    <property type="protein sequence ID" value="Phyra73501"/>
    <property type="gene ID" value="Phyra73501"/>
</dbReference>
<dbReference type="OMA" id="HYINTIR"/>
<keyword evidence="2" id="KW-1133">Transmembrane helix</keyword>
<feature type="transmembrane region" description="Helical" evidence="2">
    <location>
        <begin position="262"/>
        <end position="282"/>
    </location>
</feature>
<evidence type="ECO:0000313" key="4">
    <source>
        <dbReference type="Proteomes" id="UP000005238"/>
    </source>
</evidence>
<dbReference type="InParanoid" id="H3GD80"/>
<keyword evidence="4" id="KW-1185">Reference proteome</keyword>
<organism evidence="3 4">
    <name type="scientific">Phytophthora ramorum</name>
    <name type="common">Sudden oak death agent</name>
    <dbReference type="NCBI Taxonomy" id="164328"/>
    <lineage>
        <taxon>Eukaryota</taxon>
        <taxon>Sar</taxon>
        <taxon>Stramenopiles</taxon>
        <taxon>Oomycota</taxon>
        <taxon>Peronosporomycetes</taxon>
        <taxon>Peronosporales</taxon>
        <taxon>Peronosporaceae</taxon>
        <taxon>Phytophthora</taxon>
    </lineage>
</organism>
<dbReference type="Proteomes" id="UP000005238">
    <property type="component" value="Unassembled WGS sequence"/>
</dbReference>
<name>H3GD80_PHYRM</name>
<dbReference type="EMBL" id="DS566000">
    <property type="status" value="NOT_ANNOTATED_CDS"/>
    <property type="molecule type" value="Genomic_DNA"/>
</dbReference>
<evidence type="ECO:0000313" key="3">
    <source>
        <dbReference type="EnsemblProtists" id="Phyra73501"/>
    </source>
</evidence>
<dbReference type="HOGENOM" id="CLU_069030_0_0_1"/>
<sequence length="320" mass="35061">MASSSNDTGHAVEREFVPKDAISARVVDTMQLDLDAAASATWTFVSLTQDVAQIALDAVRYQRNYARTVTSRLCLHYINTIRKRVSSGLTNYLFNVDGCASSLLEATGRCDIYYCRPYTYELQLTQKSVGGDIFIVQSIYKTVDQKTLDGFRDEISNLDWSTDVEAGIEEQPVSSPLETSAQSEQTMAGQSTGKEELKLPTDDDGTIAWASTEIIENNFWQPPPLVTQQAASEPLSLRVEPVTMASLKTEIANTAEPADSTIVAMVSVSTIAVMVALIMIKLRARVNAVKRAVNQAYPPLRSAEPISVSTTETVVWTEST</sequence>
<accession>H3GD80</accession>
<evidence type="ECO:0000256" key="2">
    <source>
        <dbReference type="SAM" id="Phobius"/>
    </source>
</evidence>
<dbReference type="eggNOG" id="ENOG502REI8">
    <property type="taxonomic scope" value="Eukaryota"/>
</dbReference>
<proteinExistence type="predicted"/>
<protein>
    <submittedName>
        <fullName evidence="3">Uncharacterized protein</fullName>
    </submittedName>
</protein>
<keyword evidence="2" id="KW-0472">Membrane</keyword>
<feature type="compositionally biased region" description="Polar residues" evidence="1">
    <location>
        <begin position="172"/>
        <end position="192"/>
    </location>
</feature>
<evidence type="ECO:0000256" key="1">
    <source>
        <dbReference type="SAM" id="MobiDB-lite"/>
    </source>
</evidence>
<dbReference type="VEuPathDB" id="FungiDB:KRP23_10016"/>
<feature type="region of interest" description="Disordered" evidence="1">
    <location>
        <begin position="170"/>
        <end position="202"/>
    </location>
</feature>